<dbReference type="STRING" id="118110.XW81_02115"/>
<accession>A0A172WE08</accession>
<keyword evidence="4" id="KW-0479">Metal-binding</keyword>
<dbReference type="Proteomes" id="UP000077654">
    <property type="component" value="Chromosome"/>
</dbReference>
<dbReference type="InterPro" id="IPR008949">
    <property type="entry name" value="Isoprenoid_synthase_dom_sf"/>
</dbReference>
<sequence>MDFSEFLKDKQNRIDRFILNFLENLPFQDTLLLGAIKYGVFSGGKRIRPVLMYILGEIFKIHISITDHLASSIEFMHSYSLIHDDLPALDHDEFRRNKLSCYKKFGESTAILAGNALQCLSFNILARLHLKEISDSKKVNMILNLSNSSGILGMCAGQFFDLEFKRKSVTLNELERMYWYKTGSLIDVAVRFMLTFCCQENDKIFSTFLQYSKNISFALQLRDDIIDFKNDKTRIDFYRRSGENCVGNTFPLILGLHKSKEKLEELYKNALLCLKTLSDEYIDVKLLAELAHYVIIFDK</sequence>
<evidence type="ECO:0000256" key="6">
    <source>
        <dbReference type="ARBA" id="ARBA00023229"/>
    </source>
</evidence>
<evidence type="ECO:0000313" key="8">
    <source>
        <dbReference type="EMBL" id="ANF17177.1"/>
    </source>
</evidence>
<keyword evidence="5" id="KW-0460">Magnesium</keyword>
<dbReference type="Gene3D" id="1.10.600.10">
    <property type="entry name" value="Farnesyl Diphosphate Synthase"/>
    <property type="match status" value="1"/>
</dbReference>
<dbReference type="PATRIC" id="fig|118110.3.peg.421"/>
<keyword evidence="3 7" id="KW-0808">Transferase</keyword>
<dbReference type="EMBL" id="CP011299">
    <property type="protein sequence ID" value="ANF17177.1"/>
    <property type="molecule type" value="Genomic_DNA"/>
</dbReference>
<dbReference type="SFLD" id="SFLDS00005">
    <property type="entry name" value="Isoprenoid_Synthase_Type_I"/>
    <property type="match status" value="1"/>
</dbReference>
<dbReference type="RefSeq" id="WP_075474300.1">
    <property type="nucleotide sequence ID" value="NZ_CP011299.1"/>
</dbReference>
<keyword evidence="9" id="KW-1185">Reference proteome</keyword>
<proteinExistence type="inferred from homology"/>
<gene>
    <name evidence="8" type="ORF">XW81_02115</name>
</gene>
<reference evidence="8 9" key="1">
    <citation type="submission" date="2015-04" db="EMBL/GenBank/DDBJ databases">
        <title>Buchnera aphidicola assembly.</title>
        <authorList>
            <person name="Zhang Y."/>
        </authorList>
    </citation>
    <scope>NUCLEOTIDE SEQUENCE [LARGE SCALE GENOMIC DNA]</scope>
    <source>
        <strain evidence="8 9">SC</strain>
    </source>
</reference>
<comment type="similarity">
    <text evidence="2 7">Belongs to the FPP/GGPP synthase family.</text>
</comment>
<dbReference type="SUPFAM" id="SSF48576">
    <property type="entry name" value="Terpenoid synthases"/>
    <property type="match status" value="1"/>
</dbReference>
<evidence type="ECO:0000256" key="1">
    <source>
        <dbReference type="ARBA" id="ARBA00001946"/>
    </source>
</evidence>
<evidence type="ECO:0000256" key="2">
    <source>
        <dbReference type="ARBA" id="ARBA00006706"/>
    </source>
</evidence>
<dbReference type="AlphaFoldDB" id="A0A172WE08"/>
<protein>
    <recommendedName>
        <fullName evidence="10">(2E,6E)-farnesyl diphosphate synthase</fullName>
    </recommendedName>
</protein>
<dbReference type="GO" id="GO:0046872">
    <property type="term" value="F:metal ion binding"/>
    <property type="evidence" value="ECO:0007669"/>
    <property type="project" value="UniProtKB-KW"/>
</dbReference>
<dbReference type="GO" id="GO:0004659">
    <property type="term" value="F:prenyltransferase activity"/>
    <property type="evidence" value="ECO:0007669"/>
    <property type="project" value="InterPro"/>
</dbReference>
<evidence type="ECO:0000256" key="3">
    <source>
        <dbReference type="ARBA" id="ARBA00022679"/>
    </source>
</evidence>
<dbReference type="PANTHER" id="PTHR43281:SF1">
    <property type="entry name" value="FARNESYL DIPHOSPHATE SYNTHASE"/>
    <property type="match status" value="1"/>
</dbReference>
<evidence type="ECO:0000256" key="4">
    <source>
        <dbReference type="ARBA" id="ARBA00022723"/>
    </source>
</evidence>
<evidence type="ECO:0008006" key="10">
    <source>
        <dbReference type="Google" id="ProtNLM"/>
    </source>
</evidence>
<keyword evidence="6" id="KW-0414">Isoprene biosynthesis</keyword>
<dbReference type="Pfam" id="PF00348">
    <property type="entry name" value="polyprenyl_synt"/>
    <property type="match status" value="1"/>
</dbReference>
<organism evidence="8 9">
    <name type="scientific">Buchnera aphidicola subsp. Schlechtendalia chinensis</name>
    <dbReference type="NCBI Taxonomy" id="118110"/>
    <lineage>
        <taxon>Bacteria</taxon>
        <taxon>Pseudomonadati</taxon>
        <taxon>Pseudomonadota</taxon>
        <taxon>Gammaproteobacteria</taxon>
        <taxon>Enterobacterales</taxon>
        <taxon>Erwiniaceae</taxon>
        <taxon>Buchnera</taxon>
    </lineage>
</organism>
<dbReference type="InterPro" id="IPR000092">
    <property type="entry name" value="Polyprenyl_synt"/>
</dbReference>
<dbReference type="PANTHER" id="PTHR43281">
    <property type="entry name" value="FARNESYL DIPHOSPHATE SYNTHASE"/>
    <property type="match status" value="1"/>
</dbReference>
<dbReference type="OrthoDB" id="9805316at2"/>
<comment type="cofactor">
    <cofactor evidence="1">
        <name>Mg(2+)</name>
        <dbReference type="ChEBI" id="CHEBI:18420"/>
    </cofactor>
</comment>
<evidence type="ECO:0000256" key="5">
    <source>
        <dbReference type="ARBA" id="ARBA00022842"/>
    </source>
</evidence>
<dbReference type="GO" id="GO:0008299">
    <property type="term" value="P:isoprenoid biosynthetic process"/>
    <property type="evidence" value="ECO:0007669"/>
    <property type="project" value="UniProtKB-KW"/>
</dbReference>
<evidence type="ECO:0000256" key="7">
    <source>
        <dbReference type="RuleBase" id="RU004466"/>
    </source>
</evidence>
<evidence type="ECO:0000313" key="9">
    <source>
        <dbReference type="Proteomes" id="UP000077654"/>
    </source>
</evidence>
<name>A0A172WE08_BUCSC</name>